<dbReference type="Proteomes" id="UP000823388">
    <property type="component" value="Chromosome 1N"/>
</dbReference>
<proteinExistence type="predicted"/>
<feature type="region of interest" description="Disordered" evidence="1">
    <location>
        <begin position="1"/>
        <end position="47"/>
    </location>
</feature>
<dbReference type="EMBL" id="CM029038">
    <property type="protein sequence ID" value="KAG2649365.1"/>
    <property type="molecule type" value="Genomic_DNA"/>
</dbReference>
<evidence type="ECO:0000256" key="1">
    <source>
        <dbReference type="SAM" id="MobiDB-lite"/>
    </source>
</evidence>
<evidence type="ECO:0000313" key="3">
    <source>
        <dbReference type="Proteomes" id="UP000823388"/>
    </source>
</evidence>
<accession>A0A8T0WPZ5</accession>
<comment type="caution">
    <text evidence="2">The sequence shown here is derived from an EMBL/GenBank/DDBJ whole genome shotgun (WGS) entry which is preliminary data.</text>
</comment>
<dbReference type="AlphaFoldDB" id="A0A8T0WPZ5"/>
<organism evidence="2 3">
    <name type="scientific">Panicum virgatum</name>
    <name type="common">Blackwell switchgrass</name>
    <dbReference type="NCBI Taxonomy" id="38727"/>
    <lineage>
        <taxon>Eukaryota</taxon>
        <taxon>Viridiplantae</taxon>
        <taxon>Streptophyta</taxon>
        <taxon>Embryophyta</taxon>
        <taxon>Tracheophyta</taxon>
        <taxon>Spermatophyta</taxon>
        <taxon>Magnoliopsida</taxon>
        <taxon>Liliopsida</taxon>
        <taxon>Poales</taxon>
        <taxon>Poaceae</taxon>
        <taxon>PACMAD clade</taxon>
        <taxon>Panicoideae</taxon>
        <taxon>Panicodae</taxon>
        <taxon>Paniceae</taxon>
        <taxon>Panicinae</taxon>
        <taxon>Panicum</taxon>
        <taxon>Panicum sect. Hiantes</taxon>
    </lineage>
</organism>
<feature type="compositionally biased region" description="Basic residues" evidence="1">
    <location>
        <begin position="28"/>
        <end position="39"/>
    </location>
</feature>
<feature type="compositionally biased region" description="Basic residues" evidence="1">
    <location>
        <begin position="1"/>
        <end position="11"/>
    </location>
</feature>
<gene>
    <name evidence="2" type="ORF">PVAP13_1NG121132</name>
</gene>
<reference evidence="2" key="1">
    <citation type="submission" date="2020-05" db="EMBL/GenBank/DDBJ databases">
        <title>WGS assembly of Panicum virgatum.</title>
        <authorList>
            <person name="Lovell J.T."/>
            <person name="Jenkins J."/>
            <person name="Shu S."/>
            <person name="Juenger T.E."/>
            <person name="Schmutz J."/>
        </authorList>
    </citation>
    <scope>NUCLEOTIDE SEQUENCE</scope>
    <source>
        <strain evidence="2">AP13</strain>
    </source>
</reference>
<sequence>MWAHYPKKPTKSTKSASGFGAHTYQGDHRRKPGPRRARPRPAGPWLARPGPNLLWRFAEAVGRSVATAIRACNRLNAQNRHAKCHHVSGWSGIFLGASPLPQVSSRL</sequence>
<protein>
    <submittedName>
        <fullName evidence="2">Uncharacterized protein</fullName>
    </submittedName>
</protein>
<evidence type="ECO:0000313" key="2">
    <source>
        <dbReference type="EMBL" id="KAG2649365.1"/>
    </source>
</evidence>
<keyword evidence="3" id="KW-1185">Reference proteome</keyword>
<name>A0A8T0WPZ5_PANVG</name>